<dbReference type="NCBIfam" id="NF033592">
    <property type="entry name" value="transpos_IS4_1"/>
    <property type="match status" value="1"/>
</dbReference>
<feature type="domain" description="Transposase IS4-like" evidence="5">
    <location>
        <begin position="116"/>
        <end position="342"/>
    </location>
</feature>
<dbReference type="PANTHER" id="PTHR33258">
    <property type="entry name" value="TRANSPOSASE INSL FOR INSERTION SEQUENCE ELEMENT IS186A-RELATED"/>
    <property type="match status" value="1"/>
</dbReference>
<dbReference type="GO" id="GO:0004803">
    <property type="term" value="F:transposase activity"/>
    <property type="evidence" value="ECO:0007669"/>
    <property type="project" value="InterPro"/>
</dbReference>
<keyword evidence="7" id="KW-1185">Reference proteome</keyword>
<dbReference type="EMBL" id="QZEI01000003">
    <property type="protein sequence ID" value="RLV61448.1"/>
    <property type="molecule type" value="Genomic_DNA"/>
</dbReference>
<accession>A0A3L8Q2Z3</accession>
<dbReference type="RefSeq" id="WP_121837269.1">
    <property type="nucleotide sequence ID" value="NZ_ML014754.1"/>
</dbReference>
<dbReference type="GO" id="GO:0006313">
    <property type="term" value="P:DNA transposition"/>
    <property type="evidence" value="ECO:0007669"/>
    <property type="project" value="InterPro"/>
</dbReference>
<dbReference type="InterPro" id="IPR002559">
    <property type="entry name" value="Transposase_11"/>
</dbReference>
<evidence type="ECO:0000256" key="2">
    <source>
        <dbReference type="ARBA" id="ARBA00022578"/>
    </source>
</evidence>
<protein>
    <submittedName>
        <fullName evidence="6">IS4 family transposase</fullName>
    </submittedName>
</protein>
<dbReference type="Proteomes" id="UP000281474">
    <property type="component" value="Unassembled WGS sequence"/>
</dbReference>
<evidence type="ECO:0000256" key="4">
    <source>
        <dbReference type="ARBA" id="ARBA00023172"/>
    </source>
</evidence>
<name>A0A3L8Q2Z3_9GAMM</name>
<evidence type="ECO:0000256" key="3">
    <source>
        <dbReference type="ARBA" id="ARBA00023125"/>
    </source>
</evidence>
<evidence type="ECO:0000313" key="6">
    <source>
        <dbReference type="EMBL" id="RLV61448.1"/>
    </source>
</evidence>
<proteinExistence type="inferred from homology"/>
<dbReference type="SUPFAM" id="SSF53098">
    <property type="entry name" value="Ribonuclease H-like"/>
    <property type="match status" value="1"/>
</dbReference>
<evidence type="ECO:0000313" key="7">
    <source>
        <dbReference type="Proteomes" id="UP000281474"/>
    </source>
</evidence>
<dbReference type="InterPro" id="IPR047952">
    <property type="entry name" value="Transpos_IS4"/>
</dbReference>
<organism evidence="6 7">
    <name type="scientific">Parashewanella curva</name>
    <dbReference type="NCBI Taxonomy" id="2338552"/>
    <lineage>
        <taxon>Bacteria</taxon>
        <taxon>Pseudomonadati</taxon>
        <taxon>Pseudomonadota</taxon>
        <taxon>Gammaproteobacteria</taxon>
        <taxon>Alteromonadales</taxon>
        <taxon>Shewanellaceae</taxon>
        <taxon>Parashewanella</taxon>
    </lineage>
</organism>
<dbReference type="Pfam" id="PF01609">
    <property type="entry name" value="DDE_Tnp_1"/>
    <property type="match status" value="1"/>
</dbReference>
<dbReference type="PANTHER" id="PTHR33258:SF1">
    <property type="entry name" value="TRANSPOSASE INSL FOR INSERTION SEQUENCE ELEMENT IS186A-RELATED"/>
    <property type="match status" value="1"/>
</dbReference>
<keyword evidence="4" id="KW-0233">DNA recombination</keyword>
<keyword evidence="3" id="KW-0238">DNA-binding</keyword>
<reference evidence="6 7" key="1">
    <citation type="submission" date="2018-09" db="EMBL/GenBank/DDBJ databases">
        <title>Phylogeny of the Shewanellaceae, and recommendation for two new genera, Pseudoshewanella and Parashewanella.</title>
        <authorList>
            <person name="Wang G."/>
        </authorList>
    </citation>
    <scope>NUCLEOTIDE SEQUENCE [LARGE SCALE GENOMIC DNA]</scope>
    <source>
        <strain evidence="6 7">C51</strain>
    </source>
</reference>
<evidence type="ECO:0000256" key="1">
    <source>
        <dbReference type="ARBA" id="ARBA00010075"/>
    </source>
</evidence>
<sequence>MSIISVKQQITKFFISSNLDAQAKSTGFMKRIRAIKPLEFVTSLVAALSKSNIASINEVVRQFNGMRLSEDEFVAYKPFHNQLAKKEFPKFIKQITKQALATLLPQEQEIPERLKQFKQVILHDGSSLTVHPELATDFKGRFTKHAPAAIECHVSLSLFERKIIHMDIDADSVSEHDYLPAASTLRSCLFLADSGYVNTPYFAELDTNDASFIVKGKSSLNPTITKAYNGNGKELKRPIGKKLKDVSQKQNSQKVMDFDVEWGKYKCRLIRRWVASEQKFVLWLTNLPRSEFSADEVTMLYRVRWQVELLFKELKSHNNLRKFNTQKKPIVEGLIWASLLTLIIKRAIATQAVNAISMFKASMNVDVWFIPILQAVADREYIALKERVEWAYIYLQNNAVTSQQKKSKGYSKLDNIYAHFNS</sequence>
<comment type="caution">
    <text evidence="6">The sequence shown here is derived from an EMBL/GenBank/DDBJ whole genome shotgun (WGS) entry which is preliminary data.</text>
</comment>
<dbReference type="GO" id="GO:0003677">
    <property type="term" value="F:DNA binding"/>
    <property type="evidence" value="ECO:0007669"/>
    <property type="project" value="UniProtKB-KW"/>
</dbReference>
<evidence type="ECO:0000259" key="5">
    <source>
        <dbReference type="Pfam" id="PF01609"/>
    </source>
</evidence>
<comment type="similarity">
    <text evidence="1">Belongs to the transposase 11 family.</text>
</comment>
<dbReference type="AlphaFoldDB" id="A0A3L8Q2Z3"/>
<keyword evidence="2" id="KW-0815">Transposition</keyword>
<gene>
    <name evidence="6" type="ORF">D5018_01785</name>
</gene>
<dbReference type="InterPro" id="IPR012337">
    <property type="entry name" value="RNaseH-like_sf"/>
</dbReference>
<dbReference type="OrthoDB" id="5889367at2"/>